<reference evidence="1" key="1">
    <citation type="submission" date="2020-01" db="EMBL/GenBank/DDBJ databases">
        <authorList>
            <consortium name="DOE Joint Genome Institute"/>
            <person name="Haridas S."/>
            <person name="Albert R."/>
            <person name="Binder M."/>
            <person name="Bloem J."/>
            <person name="Labutti K."/>
            <person name="Salamov A."/>
            <person name="Andreopoulos B."/>
            <person name="Baker S.E."/>
            <person name="Barry K."/>
            <person name="Bills G."/>
            <person name="Bluhm B.H."/>
            <person name="Cannon C."/>
            <person name="Castanera R."/>
            <person name="Culley D.E."/>
            <person name="Daum C."/>
            <person name="Ezra D."/>
            <person name="Gonzalez J.B."/>
            <person name="Henrissat B."/>
            <person name="Kuo A."/>
            <person name="Liang C."/>
            <person name="Lipzen A."/>
            <person name="Lutzoni F."/>
            <person name="Magnuson J."/>
            <person name="Mondo S."/>
            <person name="Nolan M."/>
            <person name="Ohm R."/>
            <person name="Pangilinan J."/>
            <person name="Park H.-J."/>
            <person name="Ramirez L."/>
            <person name="Alfaro M."/>
            <person name="Sun H."/>
            <person name="Tritt A."/>
            <person name="Yoshinaga Y."/>
            <person name="Zwiers L.-H."/>
            <person name="Turgeon B.G."/>
            <person name="Goodwin S.B."/>
            <person name="Spatafora J.W."/>
            <person name="Crous P.W."/>
            <person name="Grigoriev I.V."/>
        </authorList>
    </citation>
    <scope>NUCLEOTIDE SEQUENCE</scope>
    <source>
        <strain evidence="1">CBS 394.84</strain>
    </source>
</reference>
<sequence length="108" mass="12062">MARGKASRNKYTVGDYIEKMKDPRFTFSPKGDWNGVHGDGKSRTNGAFLTKTQATSTEPTVYRVKVMNMVKDTIEIGPIDLEPMPDNEPPKDAYIVNVLREAVGLEPM</sequence>
<gene>
    <name evidence="1" type="ORF">K460DRAFT_351143</name>
</gene>
<name>A0A9P4LDU5_9PLEO</name>
<comment type="caution">
    <text evidence="1">The sequence shown here is derived from an EMBL/GenBank/DDBJ whole genome shotgun (WGS) entry which is preliminary data.</text>
</comment>
<evidence type="ECO:0000313" key="1">
    <source>
        <dbReference type="EMBL" id="KAF1851183.1"/>
    </source>
</evidence>
<protein>
    <submittedName>
        <fullName evidence="1">Uncharacterized protein</fullName>
    </submittedName>
</protein>
<proteinExistence type="predicted"/>
<dbReference type="GeneID" id="63848809"/>
<accession>A0A9P4LDU5</accession>
<organism evidence="1 2">
    <name type="scientific">Cucurbitaria berberidis CBS 394.84</name>
    <dbReference type="NCBI Taxonomy" id="1168544"/>
    <lineage>
        <taxon>Eukaryota</taxon>
        <taxon>Fungi</taxon>
        <taxon>Dikarya</taxon>
        <taxon>Ascomycota</taxon>
        <taxon>Pezizomycotina</taxon>
        <taxon>Dothideomycetes</taxon>
        <taxon>Pleosporomycetidae</taxon>
        <taxon>Pleosporales</taxon>
        <taxon>Pleosporineae</taxon>
        <taxon>Cucurbitariaceae</taxon>
        <taxon>Cucurbitaria</taxon>
    </lineage>
</organism>
<dbReference type="OrthoDB" id="4293734at2759"/>
<keyword evidence="2" id="KW-1185">Reference proteome</keyword>
<dbReference type="Proteomes" id="UP000800039">
    <property type="component" value="Unassembled WGS sequence"/>
</dbReference>
<dbReference type="RefSeq" id="XP_040793746.1">
    <property type="nucleotide sequence ID" value="XM_040931557.1"/>
</dbReference>
<dbReference type="EMBL" id="ML976614">
    <property type="protein sequence ID" value="KAF1851183.1"/>
    <property type="molecule type" value="Genomic_DNA"/>
</dbReference>
<dbReference type="AlphaFoldDB" id="A0A9P4LDU5"/>
<evidence type="ECO:0000313" key="2">
    <source>
        <dbReference type="Proteomes" id="UP000800039"/>
    </source>
</evidence>